<dbReference type="AlphaFoldDB" id="A0A6J7F2K2"/>
<sequence>MARDQFVDGSMHPRRIDSSPELEPQLNHVRVDTRTGTADLAGQASVEQQAGLQRRQRPHVVEIRELLFQSIDGCLIDVDQLEIRRREAARTVGRGVLGDRGEGLRPQFDQPADLVGVENARGEGERRVELRAVGGRGGDSVDVQRRRHRHVRILRVAELCVGHRDPTHVVHAFGGSGGEPAEVVEADLWCGEAGQSLGCSGIEVPQHAVADAVIGDLEQLFLDGLDQGTGRRAARQSVGDVERPEIETYGEDGGEPADGPTEIGTGHHRVLAAVALESHESVPHRIAAFATPRRQGQSQTGQQAVVDAAAEHVRDSGQQALGHLDRQGRADTLHGGVDVDSLVERARTDCRVGSVEDPTPQSELVGSGGRDLGESGGPPTHRGTDRSQFRLLAGDDPTPCRGEVGNQNAPGHAVDHEVVGDDEQSTRAIGALEPHHLHHDAVGRNQTIGSGVELGRGNDGEFGAVDGFDRDRVKDARSRDCSDRRHFLVPLPVCVLVKARTQHVVTIEHRCHRAFERLALDADRKLKQRCLCVTAEFGAAVQHPPHDRGERHRADSPTVEFFEHHGVAAENSDLGESGHGLALEDVAGSQHQPGGLGARDQLDRHDAVAAECEERIVDADGIEPENVREQTGQD</sequence>
<evidence type="ECO:0000256" key="1">
    <source>
        <dbReference type="SAM" id="MobiDB-lite"/>
    </source>
</evidence>
<organism evidence="2">
    <name type="scientific">freshwater metagenome</name>
    <dbReference type="NCBI Taxonomy" id="449393"/>
    <lineage>
        <taxon>unclassified sequences</taxon>
        <taxon>metagenomes</taxon>
        <taxon>ecological metagenomes</taxon>
    </lineage>
</organism>
<evidence type="ECO:0000313" key="2">
    <source>
        <dbReference type="EMBL" id="CAB4887765.1"/>
    </source>
</evidence>
<gene>
    <name evidence="2" type="ORF">UFOPK3472_01586</name>
</gene>
<feature type="region of interest" description="Disordered" evidence="1">
    <location>
        <begin position="615"/>
        <end position="634"/>
    </location>
</feature>
<reference evidence="2" key="1">
    <citation type="submission" date="2020-05" db="EMBL/GenBank/DDBJ databases">
        <authorList>
            <person name="Chiriac C."/>
            <person name="Salcher M."/>
            <person name="Ghai R."/>
            <person name="Kavagutti S V."/>
        </authorList>
    </citation>
    <scope>NUCLEOTIDE SEQUENCE</scope>
</reference>
<feature type="region of interest" description="Disordered" evidence="1">
    <location>
        <begin position="350"/>
        <end position="395"/>
    </location>
</feature>
<feature type="compositionally biased region" description="Gly residues" evidence="1">
    <location>
        <begin position="366"/>
        <end position="376"/>
    </location>
</feature>
<accession>A0A6J7F2K2</accession>
<dbReference type="EMBL" id="CAFBLX010000091">
    <property type="protein sequence ID" value="CAB4887765.1"/>
    <property type="molecule type" value="Genomic_DNA"/>
</dbReference>
<protein>
    <submittedName>
        <fullName evidence="2">Unannotated protein</fullName>
    </submittedName>
</protein>
<proteinExistence type="predicted"/>
<feature type="region of interest" description="Disordered" evidence="1">
    <location>
        <begin position="1"/>
        <end position="25"/>
    </location>
</feature>
<name>A0A6J7F2K2_9ZZZZ</name>